<comment type="catalytic activity">
    <reaction evidence="4">
        <text>xylitol + NADP(+) = D-xylose + NADPH + H(+)</text>
        <dbReference type="Rhea" id="RHEA:27445"/>
        <dbReference type="ChEBI" id="CHEBI:15378"/>
        <dbReference type="ChEBI" id="CHEBI:17151"/>
        <dbReference type="ChEBI" id="CHEBI:53455"/>
        <dbReference type="ChEBI" id="CHEBI:57783"/>
        <dbReference type="ChEBI" id="CHEBI:58349"/>
        <dbReference type="EC" id="1.1.1.307"/>
    </reaction>
</comment>
<evidence type="ECO:0000256" key="3">
    <source>
        <dbReference type="ARBA" id="ARBA00025065"/>
    </source>
</evidence>
<sequence>MSTLTRASKRPLNSGYEIPVFGFGARLSPYSARKYGSEASCGEALAQSGVSRGDVFVTSKVFKGGYNETKGAIDCGLRESGLEYFDLDLNHSPYGGPDARKGAWLALVEAKRDGKIRSMGVSNYGTHHLQGTEEYIAELEKKLGKGNGGEISVGQWELHPWLCRPDIVEWCHSRGIAIQAYSPLVRGRRFEDPTLKRLAENYDQSGAQILLGWSLQKGWFVIKGFIPLPKSGTPTRISANADVFDFELSSEDMELLTTTEYAPCGWDPTMTPVDE</sequence>
<dbReference type="PRINTS" id="PR00069">
    <property type="entry name" value="ALDKETRDTASE"/>
</dbReference>
<reference evidence="7 8" key="1">
    <citation type="submission" date="2024-07" db="EMBL/GenBank/DDBJ databases">
        <title>Section-level genome sequencing and comparative genomics of Aspergillus sections Usti and Cavernicolus.</title>
        <authorList>
            <consortium name="Lawrence Berkeley National Laboratory"/>
            <person name="Nybo J.L."/>
            <person name="Vesth T.C."/>
            <person name="Theobald S."/>
            <person name="Frisvad J.C."/>
            <person name="Larsen T.O."/>
            <person name="Kjaerboelling I."/>
            <person name="Rothschild-Mancinelli K."/>
            <person name="Lyhne E.K."/>
            <person name="Kogle M.E."/>
            <person name="Barry K."/>
            <person name="Clum A."/>
            <person name="Na H."/>
            <person name="Ledsgaard L."/>
            <person name="Lin J."/>
            <person name="Lipzen A."/>
            <person name="Kuo A."/>
            <person name="Riley R."/>
            <person name="Mondo S."/>
            <person name="Labutti K."/>
            <person name="Haridas S."/>
            <person name="Pangalinan J."/>
            <person name="Salamov A.A."/>
            <person name="Simmons B.A."/>
            <person name="Magnuson J.K."/>
            <person name="Chen J."/>
            <person name="Drula E."/>
            <person name="Henrissat B."/>
            <person name="Wiebenga A."/>
            <person name="Lubbers R.J."/>
            <person name="Gomes A.C."/>
            <person name="Makela M.R."/>
            <person name="Stajich J."/>
            <person name="Grigoriev I.V."/>
            <person name="Mortensen U.H."/>
            <person name="De Vries R.P."/>
            <person name="Baker S.E."/>
            <person name="Andersen M.R."/>
        </authorList>
    </citation>
    <scope>NUCLEOTIDE SEQUENCE [LARGE SCALE GENOMIC DNA]</scope>
    <source>
        <strain evidence="7 8">CBS 123904</strain>
    </source>
</reference>
<dbReference type="InterPro" id="IPR023210">
    <property type="entry name" value="NADP_OxRdtase_dom"/>
</dbReference>
<comment type="caution">
    <text evidence="7">The sequence shown here is derived from an EMBL/GenBank/DDBJ whole genome shotgun (WGS) entry which is preliminary data.</text>
</comment>
<feature type="domain" description="NADP-dependent oxidoreductase" evidence="6">
    <location>
        <begin position="32"/>
        <end position="257"/>
    </location>
</feature>
<comment type="catalytic activity">
    <reaction evidence="5">
        <text>xylitol + NAD(+) = D-xylose + NADH + H(+)</text>
        <dbReference type="Rhea" id="RHEA:27441"/>
        <dbReference type="ChEBI" id="CHEBI:15378"/>
        <dbReference type="ChEBI" id="CHEBI:17151"/>
        <dbReference type="ChEBI" id="CHEBI:53455"/>
        <dbReference type="ChEBI" id="CHEBI:57540"/>
        <dbReference type="ChEBI" id="CHEBI:57945"/>
        <dbReference type="EC" id="1.1.1.307"/>
    </reaction>
</comment>
<proteinExistence type="predicted"/>
<protein>
    <recommendedName>
        <fullName evidence="1">D-xylose reductase [NAD(P)H]</fullName>
        <ecNumber evidence="1">1.1.1.307</ecNumber>
    </recommendedName>
</protein>
<evidence type="ECO:0000313" key="7">
    <source>
        <dbReference type="EMBL" id="KAL2834684.1"/>
    </source>
</evidence>
<evidence type="ECO:0000256" key="5">
    <source>
        <dbReference type="ARBA" id="ARBA00049485"/>
    </source>
</evidence>
<evidence type="ECO:0000256" key="4">
    <source>
        <dbReference type="ARBA" id="ARBA00047534"/>
    </source>
</evidence>
<dbReference type="PANTHER" id="PTHR43827">
    <property type="entry name" value="2,5-DIKETO-D-GLUCONIC ACID REDUCTASE"/>
    <property type="match status" value="1"/>
</dbReference>
<evidence type="ECO:0000256" key="1">
    <source>
        <dbReference type="ARBA" id="ARBA00012845"/>
    </source>
</evidence>
<dbReference type="Pfam" id="PF00248">
    <property type="entry name" value="Aldo_ket_red"/>
    <property type="match status" value="1"/>
</dbReference>
<dbReference type="SUPFAM" id="SSF51430">
    <property type="entry name" value="NAD(P)-linked oxidoreductase"/>
    <property type="match status" value="1"/>
</dbReference>
<dbReference type="InterPro" id="IPR036812">
    <property type="entry name" value="NAD(P)_OxRdtase_dom_sf"/>
</dbReference>
<dbReference type="CDD" id="cd19071">
    <property type="entry name" value="AKR_AKR1-5-like"/>
    <property type="match status" value="1"/>
</dbReference>
<evidence type="ECO:0000313" key="8">
    <source>
        <dbReference type="Proteomes" id="UP001610446"/>
    </source>
</evidence>
<comment type="function">
    <text evidence="3">Catalyzes the initial reaction in the xylose utilization pathway by reducing D-xylose into xylitol. Xylose is a major component of hemicelluloses such as xylan. Most fungi utilize D-xylose via three enzymatic reactions, xylose reductase (XR), xylitol dehydrogenase (XDH), and xylulokinase, to form xylulose 5-phosphate, which enters pentose phosphate pathway.</text>
</comment>
<dbReference type="PANTHER" id="PTHR43827:SF13">
    <property type="entry name" value="ALDO_KETO REDUCTASE FAMILY PROTEIN"/>
    <property type="match status" value="1"/>
</dbReference>
<keyword evidence="8" id="KW-1185">Reference proteome</keyword>
<dbReference type="Proteomes" id="UP001610446">
    <property type="component" value="Unassembled WGS sequence"/>
</dbReference>
<evidence type="ECO:0000256" key="2">
    <source>
        <dbReference type="ARBA" id="ARBA00023002"/>
    </source>
</evidence>
<dbReference type="Gene3D" id="3.20.20.100">
    <property type="entry name" value="NADP-dependent oxidoreductase domain"/>
    <property type="match status" value="1"/>
</dbReference>
<keyword evidence="2" id="KW-0560">Oxidoreductase</keyword>
<dbReference type="InterPro" id="IPR018170">
    <property type="entry name" value="Aldo/ket_reductase_CS"/>
</dbReference>
<dbReference type="PROSITE" id="PS00062">
    <property type="entry name" value="ALDOKETO_REDUCTASE_2"/>
    <property type="match status" value="1"/>
</dbReference>
<accession>A0ABR4J3S0</accession>
<gene>
    <name evidence="7" type="ORF">BJY01DRAFT_239075</name>
</gene>
<organism evidence="7 8">
    <name type="scientific">Aspergillus pseudoustus</name>
    <dbReference type="NCBI Taxonomy" id="1810923"/>
    <lineage>
        <taxon>Eukaryota</taxon>
        <taxon>Fungi</taxon>
        <taxon>Dikarya</taxon>
        <taxon>Ascomycota</taxon>
        <taxon>Pezizomycotina</taxon>
        <taxon>Eurotiomycetes</taxon>
        <taxon>Eurotiomycetidae</taxon>
        <taxon>Eurotiales</taxon>
        <taxon>Aspergillaceae</taxon>
        <taxon>Aspergillus</taxon>
        <taxon>Aspergillus subgen. Nidulantes</taxon>
    </lineage>
</organism>
<dbReference type="EMBL" id="JBFXLU010000217">
    <property type="protein sequence ID" value="KAL2834684.1"/>
    <property type="molecule type" value="Genomic_DNA"/>
</dbReference>
<dbReference type="EC" id="1.1.1.307" evidence="1"/>
<name>A0ABR4J3S0_9EURO</name>
<evidence type="ECO:0000259" key="6">
    <source>
        <dbReference type="Pfam" id="PF00248"/>
    </source>
</evidence>
<dbReference type="InterPro" id="IPR020471">
    <property type="entry name" value="AKR"/>
</dbReference>